<organism evidence="16 17">
    <name type="scientific">Pleurodeles waltl</name>
    <name type="common">Iberian ribbed newt</name>
    <dbReference type="NCBI Taxonomy" id="8319"/>
    <lineage>
        <taxon>Eukaryota</taxon>
        <taxon>Metazoa</taxon>
        <taxon>Chordata</taxon>
        <taxon>Craniata</taxon>
        <taxon>Vertebrata</taxon>
        <taxon>Euteleostomi</taxon>
        <taxon>Amphibia</taxon>
        <taxon>Batrachia</taxon>
        <taxon>Caudata</taxon>
        <taxon>Salamandroidea</taxon>
        <taxon>Salamandridae</taxon>
        <taxon>Pleurodelinae</taxon>
        <taxon>Pleurodeles</taxon>
    </lineage>
</organism>
<evidence type="ECO:0000313" key="16">
    <source>
        <dbReference type="EMBL" id="KAJ1145185.1"/>
    </source>
</evidence>
<evidence type="ECO:0000256" key="11">
    <source>
        <dbReference type="ARBA" id="ARBA00023204"/>
    </source>
</evidence>
<comment type="caution">
    <text evidence="16">The sequence shown here is derived from an EMBL/GenBank/DDBJ whole genome shotgun (WGS) entry which is preliminary data.</text>
</comment>
<protein>
    <recommendedName>
        <fullName evidence="4">Centromere protein S</fullName>
    </recommendedName>
</protein>
<comment type="subcellular location">
    <subcellularLocation>
        <location evidence="2">Chromosome</location>
        <location evidence="2">Centromere</location>
        <location evidence="2">Kinetochore</location>
    </subcellularLocation>
    <subcellularLocation>
        <location evidence="1">Nucleus</location>
    </subcellularLocation>
</comment>
<reference evidence="16" key="1">
    <citation type="journal article" date="2022" name="bioRxiv">
        <title>Sequencing and chromosome-scale assembly of the giantPleurodeles waltlgenome.</title>
        <authorList>
            <person name="Brown T."/>
            <person name="Elewa A."/>
            <person name="Iarovenko S."/>
            <person name="Subramanian E."/>
            <person name="Araus A.J."/>
            <person name="Petzold A."/>
            <person name="Susuki M."/>
            <person name="Suzuki K.-i.T."/>
            <person name="Hayashi T."/>
            <person name="Toyoda A."/>
            <person name="Oliveira C."/>
            <person name="Osipova E."/>
            <person name="Leigh N.D."/>
            <person name="Simon A."/>
            <person name="Yun M.H."/>
        </authorList>
    </citation>
    <scope>NUCLEOTIDE SEQUENCE</scope>
    <source>
        <strain evidence="16">20211129_DDA</strain>
        <tissue evidence="16">Liver</tissue>
    </source>
</reference>
<evidence type="ECO:0000256" key="1">
    <source>
        <dbReference type="ARBA" id="ARBA00004123"/>
    </source>
</evidence>
<evidence type="ECO:0000256" key="8">
    <source>
        <dbReference type="ARBA" id="ARBA00022776"/>
    </source>
</evidence>
<dbReference type="GO" id="GO:0000776">
    <property type="term" value="C:kinetochore"/>
    <property type="evidence" value="ECO:0007669"/>
    <property type="project" value="UniProtKB-KW"/>
</dbReference>
<dbReference type="GO" id="GO:0051301">
    <property type="term" value="P:cell division"/>
    <property type="evidence" value="ECO:0007669"/>
    <property type="project" value="UniProtKB-KW"/>
</dbReference>
<dbReference type="Proteomes" id="UP001066276">
    <property type="component" value="Chromosome 6"/>
</dbReference>
<keyword evidence="8" id="KW-0498">Mitosis</keyword>
<dbReference type="GO" id="GO:0000712">
    <property type="term" value="P:resolution of meiotic recombination intermediates"/>
    <property type="evidence" value="ECO:0007669"/>
    <property type="project" value="TreeGrafter"/>
</dbReference>
<dbReference type="InterPro" id="IPR009072">
    <property type="entry name" value="Histone-fold"/>
</dbReference>
<dbReference type="GO" id="GO:0003682">
    <property type="term" value="F:chromatin binding"/>
    <property type="evidence" value="ECO:0007669"/>
    <property type="project" value="TreeGrafter"/>
</dbReference>
<dbReference type="GO" id="GO:0046982">
    <property type="term" value="F:protein heterodimerization activity"/>
    <property type="evidence" value="ECO:0007669"/>
    <property type="project" value="InterPro"/>
</dbReference>
<evidence type="ECO:0000256" key="6">
    <source>
        <dbReference type="ARBA" id="ARBA00022618"/>
    </source>
</evidence>
<dbReference type="GO" id="GO:0031297">
    <property type="term" value="P:replication fork processing"/>
    <property type="evidence" value="ECO:0007669"/>
    <property type="project" value="TreeGrafter"/>
</dbReference>
<keyword evidence="13" id="KW-0131">Cell cycle</keyword>
<dbReference type="GO" id="GO:0003677">
    <property type="term" value="F:DNA binding"/>
    <property type="evidence" value="ECO:0007669"/>
    <property type="project" value="UniProtKB-KW"/>
</dbReference>
<dbReference type="GO" id="GO:0006281">
    <property type="term" value="P:DNA repair"/>
    <property type="evidence" value="ECO:0007669"/>
    <property type="project" value="UniProtKB-KW"/>
</dbReference>
<dbReference type="AlphaFoldDB" id="A0AAV7QYV4"/>
<keyword evidence="10" id="KW-0238">DNA-binding</keyword>
<evidence type="ECO:0000256" key="5">
    <source>
        <dbReference type="ARBA" id="ARBA00022454"/>
    </source>
</evidence>
<comment type="similarity">
    <text evidence="3">Belongs to the TAF9 family. CENP-S/MHF1 subfamily.</text>
</comment>
<dbReference type="EMBL" id="JANPWB010000010">
    <property type="protein sequence ID" value="KAJ1145185.1"/>
    <property type="molecule type" value="Genomic_DNA"/>
</dbReference>
<dbReference type="Pfam" id="PF15630">
    <property type="entry name" value="CENP-S"/>
    <property type="match status" value="1"/>
</dbReference>
<evidence type="ECO:0000256" key="14">
    <source>
        <dbReference type="ARBA" id="ARBA00023328"/>
    </source>
</evidence>
<evidence type="ECO:0000256" key="2">
    <source>
        <dbReference type="ARBA" id="ARBA00004629"/>
    </source>
</evidence>
<feature type="region of interest" description="Disordered" evidence="15">
    <location>
        <begin position="144"/>
        <end position="181"/>
    </location>
</feature>
<dbReference type="InterPro" id="IPR029003">
    <property type="entry name" value="CENP-S/Mhf1"/>
</dbReference>
<evidence type="ECO:0000256" key="13">
    <source>
        <dbReference type="ARBA" id="ARBA00023306"/>
    </source>
</evidence>
<evidence type="ECO:0000256" key="7">
    <source>
        <dbReference type="ARBA" id="ARBA00022763"/>
    </source>
</evidence>
<keyword evidence="6" id="KW-0132">Cell division</keyword>
<accession>A0AAV7QYV4</accession>
<evidence type="ECO:0000256" key="4">
    <source>
        <dbReference type="ARBA" id="ARBA00016400"/>
    </source>
</evidence>
<keyword evidence="9" id="KW-0995">Kinetochore</keyword>
<keyword evidence="7" id="KW-0227">DNA damage</keyword>
<name>A0AAV7QYV4_PLEWA</name>
<dbReference type="FunFam" id="1.10.20.10:FF:000063">
    <property type="entry name" value="Centromere protein S"/>
    <property type="match status" value="1"/>
</dbReference>
<sequence length="181" mass="20411">KHYKLQQALYRKSEKNKIKNSSQGPVRESKPRLHSAFTLQKPITEGCLSSLIPFSLQRLKAAVHYTVGSLCQEMAEEKQVHFSKQTIAALSEVTFRQCETFARDLEMFARHAKRSTINAEDVKLLARRSTALFAFITHKSEALASRNQEQKEKKKKKYVSAGKGARNSEEGLEAGAADIED</sequence>
<keyword evidence="11" id="KW-0234">DNA repair</keyword>
<evidence type="ECO:0000313" key="17">
    <source>
        <dbReference type="Proteomes" id="UP001066276"/>
    </source>
</evidence>
<dbReference type="GO" id="GO:0071821">
    <property type="term" value="C:FANCM-MHF complex"/>
    <property type="evidence" value="ECO:0007669"/>
    <property type="project" value="InterPro"/>
</dbReference>
<proteinExistence type="inferred from homology"/>
<dbReference type="CDD" id="cd22919">
    <property type="entry name" value="HFD_CENP-S"/>
    <property type="match status" value="1"/>
</dbReference>
<keyword evidence="14" id="KW-0137">Centromere</keyword>
<evidence type="ECO:0000256" key="10">
    <source>
        <dbReference type="ARBA" id="ARBA00023125"/>
    </source>
</evidence>
<dbReference type="SUPFAM" id="SSF47113">
    <property type="entry name" value="Histone-fold"/>
    <property type="match status" value="1"/>
</dbReference>
<gene>
    <name evidence="16" type="ORF">NDU88_011476</name>
</gene>
<evidence type="ECO:0000256" key="9">
    <source>
        <dbReference type="ARBA" id="ARBA00022838"/>
    </source>
</evidence>
<feature type="non-terminal residue" evidence="16">
    <location>
        <position position="1"/>
    </location>
</feature>
<dbReference type="Gene3D" id="1.10.20.10">
    <property type="entry name" value="Histone, subunit A"/>
    <property type="match status" value="1"/>
</dbReference>
<keyword evidence="17" id="KW-1185">Reference proteome</keyword>
<keyword evidence="12" id="KW-0539">Nucleus</keyword>
<evidence type="ECO:0000256" key="3">
    <source>
        <dbReference type="ARBA" id="ARBA00006612"/>
    </source>
</evidence>
<keyword evidence="5" id="KW-0158">Chromosome</keyword>
<dbReference type="PANTHER" id="PTHR22980">
    <property type="entry name" value="CORTISTATIN"/>
    <property type="match status" value="1"/>
</dbReference>
<evidence type="ECO:0000256" key="12">
    <source>
        <dbReference type="ARBA" id="ARBA00023242"/>
    </source>
</evidence>
<dbReference type="PANTHER" id="PTHR22980:SF0">
    <property type="entry name" value="CENTROMERE PROTEIN S"/>
    <property type="match status" value="1"/>
</dbReference>
<evidence type="ECO:0000256" key="15">
    <source>
        <dbReference type="SAM" id="MobiDB-lite"/>
    </source>
</evidence>